<evidence type="ECO:0000313" key="1">
    <source>
        <dbReference type="EMBL" id="CAL1270140.1"/>
    </source>
</evidence>
<dbReference type="AlphaFoldDB" id="A0AAV1ZIR9"/>
<evidence type="ECO:0000313" key="2">
    <source>
        <dbReference type="Proteomes" id="UP001497382"/>
    </source>
</evidence>
<comment type="caution">
    <text evidence="1">The sequence shown here is derived from an EMBL/GenBank/DDBJ whole genome shotgun (WGS) entry which is preliminary data.</text>
</comment>
<name>A0AAV1ZIR9_9ARAC</name>
<dbReference type="Proteomes" id="UP001497382">
    <property type="component" value="Unassembled WGS sequence"/>
</dbReference>
<organism evidence="1 2">
    <name type="scientific">Larinioides sclopetarius</name>
    <dbReference type="NCBI Taxonomy" id="280406"/>
    <lineage>
        <taxon>Eukaryota</taxon>
        <taxon>Metazoa</taxon>
        <taxon>Ecdysozoa</taxon>
        <taxon>Arthropoda</taxon>
        <taxon>Chelicerata</taxon>
        <taxon>Arachnida</taxon>
        <taxon>Araneae</taxon>
        <taxon>Araneomorphae</taxon>
        <taxon>Entelegynae</taxon>
        <taxon>Araneoidea</taxon>
        <taxon>Araneidae</taxon>
        <taxon>Larinioides</taxon>
    </lineage>
</organism>
<keyword evidence="2" id="KW-1185">Reference proteome</keyword>
<protein>
    <submittedName>
        <fullName evidence="1">Uncharacterized protein</fullName>
    </submittedName>
</protein>
<accession>A0AAV1ZIR9</accession>
<reference evidence="1 2" key="1">
    <citation type="submission" date="2024-04" db="EMBL/GenBank/DDBJ databases">
        <authorList>
            <person name="Rising A."/>
            <person name="Reimegard J."/>
            <person name="Sonavane S."/>
            <person name="Akerstrom W."/>
            <person name="Nylinder S."/>
            <person name="Hedman E."/>
            <person name="Kallberg Y."/>
        </authorList>
    </citation>
    <scope>NUCLEOTIDE SEQUENCE [LARGE SCALE GENOMIC DNA]</scope>
</reference>
<proteinExistence type="predicted"/>
<gene>
    <name evidence="1" type="ORF">LARSCL_LOCUS5129</name>
</gene>
<sequence>MDAGEEMHDSLSVEQYSSYDDKDFCLFYYKAIKRLLDIDNEANALYLRRYFKIFNEYYDFWGQLKPNLEDQDETIINLLKDSLFYGLAFVYKNATLLSSAVAFHFRNINKISPMNIEKLITKKLVKICSLGGNSASDIVAIIKVLESIALKNNIELDFRVTIIESDARWKIICIVVLRCLEQFRNATWKITFIQSNPAKKEFWAADILKAIQEADIVTLIRFFSKFDLKEKIMKEICNKLQPRAVFFVLDHPQRELIDLSFDVTGSGDFETIYIELNDFHSLSIDVLKHFKTLYYKHFGNERPFKINLYFNVFISVWVKASPESPVKCKSGIEYLFQNNMEKYKPNQNFLSTEGFRRWENSFTREKEADRWSSKGIKKIVKEEKEKRNRLLVEFIDQKKKRDSLKNSLLDKLQSLKEEGNKPNIIDEESLEIYLNQKRLYSKAKKNVYTSSFIFY</sequence>
<dbReference type="EMBL" id="CAXIEN010000046">
    <property type="protein sequence ID" value="CAL1270140.1"/>
    <property type="molecule type" value="Genomic_DNA"/>
</dbReference>